<feature type="region of interest" description="Disordered" evidence="2">
    <location>
        <begin position="42"/>
        <end position="61"/>
    </location>
</feature>
<evidence type="ECO:0000313" key="3">
    <source>
        <dbReference type="EMBL" id="QHT98207.1"/>
    </source>
</evidence>
<protein>
    <submittedName>
        <fullName evidence="3">Uncharacterized protein</fullName>
    </submittedName>
</protein>
<evidence type="ECO:0000256" key="1">
    <source>
        <dbReference type="SAM" id="Coils"/>
    </source>
</evidence>
<dbReference type="AlphaFoldDB" id="A0A6C0J2M7"/>
<keyword evidence="1" id="KW-0175">Coiled coil</keyword>
<name>A0A6C0J2M7_9ZZZZ</name>
<feature type="coiled-coil region" evidence="1">
    <location>
        <begin position="217"/>
        <end position="244"/>
    </location>
</feature>
<accession>A0A6C0J2M7</accession>
<reference evidence="3" key="1">
    <citation type="journal article" date="2020" name="Nature">
        <title>Giant virus diversity and host interactions through global metagenomics.</title>
        <authorList>
            <person name="Schulz F."/>
            <person name="Roux S."/>
            <person name="Paez-Espino D."/>
            <person name="Jungbluth S."/>
            <person name="Walsh D.A."/>
            <person name="Denef V.J."/>
            <person name="McMahon K.D."/>
            <person name="Konstantinidis K.T."/>
            <person name="Eloe-Fadrosh E.A."/>
            <person name="Kyrpides N.C."/>
            <person name="Woyke T."/>
        </authorList>
    </citation>
    <scope>NUCLEOTIDE SEQUENCE</scope>
    <source>
        <strain evidence="3">GVMAG-M-3300025626-8</strain>
    </source>
</reference>
<proteinExistence type="predicted"/>
<evidence type="ECO:0000256" key="2">
    <source>
        <dbReference type="SAM" id="MobiDB-lite"/>
    </source>
</evidence>
<dbReference type="EMBL" id="MN740289">
    <property type="protein sequence ID" value="QHT98207.1"/>
    <property type="molecule type" value="Genomic_DNA"/>
</dbReference>
<sequence length="310" mass="34579">MNDSQVLTYVTIAALIGFGIYRKNYTPTSASESLSRDGEAYALSVPPTRSPPDASDLLTTKPKSSYLTGKQHVAKIAYQLEQSLDPSESIIQVHDYSNSPGGDGIQHTFDVTTFNSSSTQSLTKRIQCLEKGNSVEILSEQIMSPITGSIMTQTHVMDDVSDLLIDNMESEGDVKFVRDKYAFVKKEVLPQEPTPLSSECTRQLNEDTITDACKTQLNLYSRSMAEYKRQVNESRENATFTRRRIGFAPMNDKIEDSQKYPFSQPQTFGFVAHEQAPIDYSSISTLKPLKDENFFNSLALENSSLAIQYG</sequence>
<organism evidence="3">
    <name type="scientific">viral metagenome</name>
    <dbReference type="NCBI Taxonomy" id="1070528"/>
    <lineage>
        <taxon>unclassified sequences</taxon>
        <taxon>metagenomes</taxon>
        <taxon>organismal metagenomes</taxon>
    </lineage>
</organism>